<feature type="binding site" evidence="4">
    <location>
        <position position="215"/>
    </location>
    <ligand>
        <name>[4Fe-4S] cluster</name>
        <dbReference type="ChEBI" id="CHEBI:49883"/>
    </ligand>
</feature>
<dbReference type="InterPro" id="IPR002500">
    <property type="entry name" value="PAPS_reduct_dom"/>
</dbReference>
<comment type="function">
    <text evidence="4">Catalyzes the formation of sulfite from adenosine 5'-phosphosulfate (APS) using thioredoxin as an electron donor.</text>
</comment>
<keyword evidence="7" id="KW-1185">Reference proteome</keyword>
<evidence type="ECO:0000256" key="3">
    <source>
        <dbReference type="ARBA" id="ARBA00024327"/>
    </source>
</evidence>
<dbReference type="EMBL" id="RDEX01000001">
    <property type="protein sequence ID" value="RLY94341.1"/>
    <property type="molecule type" value="Genomic_DNA"/>
</dbReference>
<keyword evidence="4" id="KW-0479">Metal-binding</keyword>
<dbReference type="Gene3D" id="3.40.50.620">
    <property type="entry name" value="HUPs"/>
    <property type="match status" value="1"/>
</dbReference>
<dbReference type="GO" id="GO:0019379">
    <property type="term" value="P:sulfate assimilation, phosphoadenylyl sulfate reduction by phosphoadenylyl-sulfate reductase (thioredoxin)"/>
    <property type="evidence" value="ECO:0007669"/>
    <property type="project" value="UniProtKB-UniRule"/>
</dbReference>
<organism evidence="6 7">
    <name type="scientific">Kocuria tytonicola</name>
    <dbReference type="NCBI Taxonomy" id="2055946"/>
    <lineage>
        <taxon>Bacteria</taxon>
        <taxon>Bacillati</taxon>
        <taxon>Actinomycetota</taxon>
        <taxon>Actinomycetes</taxon>
        <taxon>Micrococcales</taxon>
        <taxon>Micrococcaceae</taxon>
        <taxon>Kocuria</taxon>
    </lineage>
</organism>
<keyword evidence="4" id="KW-0408">Iron</keyword>
<dbReference type="GO" id="GO:0046872">
    <property type="term" value="F:metal ion binding"/>
    <property type="evidence" value="ECO:0007669"/>
    <property type="project" value="UniProtKB-KW"/>
</dbReference>
<dbReference type="Pfam" id="PF01507">
    <property type="entry name" value="PAPS_reduct"/>
    <property type="match status" value="1"/>
</dbReference>
<evidence type="ECO:0000259" key="5">
    <source>
        <dbReference type="Pfam" id="PF01507"/>
    </source>
</evidence>
<protein>
    <recommendedName>
        <fullName evidence="4">Adenosine 5'-phosphosulfate reductase</fullName>
        <shortName evidence="4">APS reductase</shortName>
        <ecNumber evidence="4">1.8.4.10</ecNumber>
    </recommendedName>
    <alternativeName>
        <fullName evidence="4">5'-adenylylsulfate reductase</fullName>
    </alternativeName>
    <alternativeName>
        <fullName evidence="4">Thioredoxin-dependent 5'-adenylylsulfate reductase</fullName>
    </alternativeName>
</protein>
<dbReference type="HAMAP" id="MF_00063">
    <property type="entry name" value="CysH"/>
    <property type="match status" value="1"/>
</dbReference>
<keyword evidence="2 4" id="KW-0560">Oxidoreductase</keyword>
<dbReference type="GO" id="GO:0070814">
    <property type="term" value="P:hydrogen sulfide biosynthetic process"/>
    <property type="evidence" value="ECO:0007669"/>
    <property type="project" value="UniProtKB-UniRule"/>
</dbReference>
<dbReference type="EC" id="1.8.4.10" evidence="4"/>
<dbReference type="NCBIfam" id="TIGR00434">
    <property type="entry name" value="cysH"/>
    <property type="match status" value="1"/>
</dbReference>
<feature type="binding site" evidence="4">
    <location>
        <position position="132"/>
    </location>
    <ligand>
        <name>[4Fe-4S] cluster</name>
        <dbReference type="ChEBI" id="CHEBI:49883"/>
    </ligand>
</feature>
<dbReference type="RefSeq" id="WP_121846468.1">
    <property type="nucleotide sequence ID" value="NZ_PHOA01000085.1"/>
</dbReference>
<comment type="similarity">
    <text evidence="1 4">Belongs to the PAPS reductase family. CysH subfamily.</text>
</comment>
<dbReference type="Proteomes" id="UP000277871">
    <property type="component" value="Unassembled WGS sequence"/>
</dbReference>
<evidence type="ECO:0000256" key="4">
    <source>
        <dbReference type="HAMAP-Rule" id="MF_00063"/>
    </source>
</evidence>
<feature type="domain" description="Phosphoadenosine phosphosulphate reductase" evidence="5">
    <location>
        <begin position="52"/>
        <end position="221"/>
    </location>
</feature>
<reference evidence="6 7" key="1">
    <citation type="submission" date="2018-10" db="EMBL/GenBank/DDBJ databases">
        <title>Kocuria tytonicola, new bacteria from the preen glands of American barn owls (Tyto furcata).</title>
        <authorList>
            <person name="Braun M.S."/>
            <person name="Wang E."/>
            <person name="Zimmermann S."/>
            <person name="Boutin S."/>
            <person name="Wagner H."/>
            <person name="Wink M."/>
        </authorList>
    </citation>
    <scope>NUCLEOTIDE SEQUENCE [LARGE SCALE GENOMIC DNA]</scope>
    <source>
        <strain evidence="6 7">473</strain>
    </source>
</reference>
<sequence>MTTTDVTTTPGRERSAEELKALVEDAQRRFGERDADPDEVLAWAAETFGKKLAVACSMASDTVVPALVSTHLKGVDVLFLETGYHFPETLQTRDEFARDWPVNVRTLLPELTVPEQDEKYGAKLHDRDPGLCCGMRKVAPLDRALAGYEAWVTGLRREETPHRANAAPVEWDEHHQMVKINAIVDWTFDHVVAYAEENLVVVNPLLSQGYPSIGCAPCTRKVAPGEDPRAGRWSGVGKTECGIHL</sequence>
<name>A0A3L9L6Z4_9MICC</name>
<comment type="subcellular location">
    <subcellularLocation>
        <location evidence="4">Cytoplasm</location>
    </subcellularLocation>
</comment>
<dbReference type="AlphaFoldDB" id="A0A3L9L6Z4"/>
<dbReference type="OrthoDB" id="9794018at2"/>
<gene>
    <name evidence="4" type="primary">cysH</name>
    <name evidence="6" type="ORF">EAE32_03860</name>
</gene>
<evidence type="ECO:0000256" key="1">
    <source>
        <dbReference type="ARBA" id="ARBA00009732"/>
    </source>
</evidence>
<dbReference type="PANTHER" id="PTHR46509">
    <property type="entry name" value="PHOSPHOADENOSINE PHOSPHOSULFATE REDUCTASE"/>
    <property type="match status" value="1"/>
</dbReference>
<comment type="cofactor">
    <cofactor evidence="4">
        <name>[4Fe-4S] cluster</name>
        <dbReference type="ChEBI" id="CHEBI:49883"/>
    </cofactor>
    <text evidence="4">Binds 1 [4Fe-4S] cluster per subunit.</text>
</comment>
<dbReference type="NCBIfam" id="NF002537">
    <property type="entry name" value="PRK02090.1"/>
    <property type="match status" value="1"/>
</dbReference>
<evidence type="ECO:0000313" key="6">
    <source>
        <dbReference type="EMBL" id="RLY94341.1"/>
    </source>
</evidence>
<evidence type="ECO:0000256" key="2">
    <source>
        <dbReference type="ARBA" id="ARBA00023002"/>
    </source>
</evidence>
<keyword evidence="4" id="KW-0411">Iron-sulfur</keyword>
<accession>A0A3L9L6Z4</accession>
<comment type="caution">
    <text evidence="6">The sequence shown here is derived from an EMBL/GenBank/DDBJ whole genome shotgun (WGS) entry which is preliminary data.</text>
</comment>
<feature type="binding site" evidence="4">
    <location>
        <position position="133"/>
    </location>
    <ligand>
        <name>[4Fe-4S] cluster</name>
        <dbReference type="ChEBI" id="CHEBI:49883"/>
    </ligand>
</feature>
<dbReference type="CDD" id="cd23945">
    <property type="entry name" value="PAPS_reductase"/>
    <property type="match status" value="1"/>
</dbReference>
<dbReference type="PANTHER" id="PTHR46509:SF1">
    <property type="entry name" value="PHOSPHOADENOSINE PHOSPHOSULFATE REDUCTASE"/>
    <property type="match status" value="1"/>
</dbReference>
<dbReference type="GO" id="GO:0043866">
    <property type="term" value="F:adenylyl-sulfate reductase (thioredoxin) activity"/>
    <property type="evidence" value="ECO:0007669"/>
    <property type="project" value="UniProtKB-EC"/>
</dbReference>
<dbReference type="GO" id="GO:0051539">
    <property type="term" value="F:4 iron, 4 sulfur cluster binding"/>
    <property type="evidence" value="ECO:0007669"/>
    <property type="project" value="UniProtKB-UniRule"/>
</dbReference>
<comment type="catalytic activity">
    <reaction evidence="4">
        <text>[thioredoxin]-disulfide + sulfite + AMP + 2 H(+) = adenosine 5'-phosphosulfate + [thioredoxin]-dithiol</text>
        <dbReference type="Rhea" id="RHEA:21976"/>
        <dbReference type="Rhea" id="RHEA-COMP:10698"/>
        <dbReference type="Rhea" id="RHEA-COMP:10700"/>
        <dbReference type="ChEBI" id="CHEBI:15378"/>
        <dbReference type="ChEBI" id="CHEBI:17359"/>
        <dbReference type="ChEBI" id="CHEBI:29950"/>
        <dbReference type="ChEBI" id="CHEBI:50058"/>
        <dbReference type="ChEBI" id="CHEBI:58243"/>
        <dbReference type="ChEBI" id="CHEBI:456215"/>
        <dbReference type="EC" id="1.8.4.10"/>
    </reaction>
</comment>
<feature type="binding site" evidence="4">
    <location>
        <position position="218"/>
    </location>
    <ligand>
        <name>[4Fe-4S] cluster</name>
        <dbReference type="ChEBI" id="CHEBI:49883"/>
    </ligand>
</feature>
<dbReference type="GO" id="GO:0004604">
    <property type="term" value="F:phosphoadenylyl-sulfate reductase (thioredoxin) activity"/>
    <property type="evidence" value="ECO:0007669"/>
    <property type="project" value="UniProtKB-UniRule"/>
</dbReference>
<dbReference type="InterPro" id="IPR004511">
    <property type="entry name" value="PAPS/APS_Rdtase"/>
</dbReference>
<feature type="active site" description="Nucleophile; cysteine thiosulfonate intermediate" evidence="4">
    <location>
        <position position="241"/>
    </location>
</feature>
<dbReference type="GO" id="GO:0005737">
    <property type="term" value="C:cytoplasm"/>
    <property type="evidence" value="ECO:0007669"/>
    <property type="project" value="UniProtKB-SubCell"/>
</dbReference>
<dbReference type="PIRSF" id="PIRSF000857">
    <property type="entry name" value="PAPS_reductase"/>
    <property type="match status" value="1"/>
</dbReference>
<comment type="pathway">
    <text evidence="3 4">Sulfur metabolism; hydrogen sulfide biosynthesis; sulfite from sulfate.</text>
</comment>
<proteinExistence type="inferred from homology"/>
<evidence type="ECO:0000313" key="7">
    <source>
        <dbReference type="Proteomes" id="UP000277871"/>
    </source>
</evidence>
<keyword evidence="4" id="KW-0963">Cytoplasm</keyword>
<dbReference type="SUPFAM" id="SSF52402">
    <property type="entry name" value="Adenine nucleotide alpha hydrolases-like"/>
    <property type="match status" value="1"/>
</dbReference>
<dbReference type="InterPro" id="IPR014729">
    <property type="entry name" value="Rossmann-like_a/b/a_fold"/>
</dbReference>